<evidence type="ECO:0000313" key="1">
    <source>
        <dbReference type="EMBL" id="CAG9316056.1"/>
    </source>
</evidence>
<sequence>MSEEQSQAFIEPNTIYSPSEILEWCTTGKPINLPRAVESSIPFRSKFALFDIPFCLHDRSFKEDALYSEELFLKKNIRSGNSIMIQLKETKNSSGADKPSRIMRYSYSNAWFVRRGMQKIFELYPEFTFQCNTKDLNTIGSFAGNYPLIYSQDPQRELMRKLIFYDVEETIIRKGLSVDVYRTTQANGESAQISYSRQLDAWIISSKNVSIAARREEDLYQLHEEKYIENKYMFESYEEKYIESKYMFAKLIGFKWFDYVNSLNRNLVENLKNDLDGFTFIGEYVGNQKYQHLVKYNENTILFFAYVDNNSPHSFMPPLKAFSLFKKYNLNRVEVEYIGNMRTLEELYRNLGDLYNKISSEALTEGEGSVIYLLENQNPDNPILYAANTTIFGNQPENFTEQELSQAILSQFALSAIKIKTLEYKIFRMLREKIKKVISDRGMRIPSSKVRLKKFMHKTQDFSRYIEPPKPLDYYFKIAEVAFASISQYPSESRFNEGFIYFLDTIILRINSAKPSEICDKEINSEKCIEELNPLIVTIVTPPFILDKSEKNAICDALKSTKIEKTWNKKIRVKEGLTVCFPLEFMEIKDRVPEIPFLYFIGPQMRDLKNLKISLECAKG</sequence>
<proteinExistence type="predicted"/>
<evidence type="ECO:0000313" key="2">
    <source>
        <dbReference type="Proteomes" id="UP001162131"/>
    </source>
</evidence>
<dbReference type="PANTHER" id="PTHR38566:SF1">
    <property type="entry name" value="CHROMOSOME UNDETERMINED SCAFFOLD_18, WHOLE GENOME SHOTGUN SEQUENCE"/>
    <property type="match status" value="1"/>
</dbReference>
<protein>
    <submittedName>
        <fullName evidence="1">Uncharacterized protein</fullName>
    </submittedName>
</protein>
<accession>A0AAU9IQQ8</accession>
<dbReference type="PANTHER" id="PTHR38566">
    <property type="entry name" value="RNA_LIG_T4_1 DOMAIN-CONTAINING PROTEIN"/>
    <property type="match status" value="1"/>
</dbReference>
<keyword evidence="2" id="KW-1185">Reference proteome</keyword>
<organism evidence="1 2">
    <name type="scientific">Blepharisma stoltei</name>
    <dbReference type="NCBI Taxonomy" id="1481888"/>
    <lineage>
        <taxon>Eukaryota</taxon>
        <taxon>Sar</taxon>
        <taxon>Alveolata</taxon>
        <taxon>Ciliophora</taxon>
        <taxon>Postciliodesmatophora</taxon>
        <taxon>Heterotrichea</taxon>
        <taxon>Heterotrichida</taxon>
        <taxon>Blepharismidae</taxon>
        <taxon>Blepharisma</taxon>
    </lineage>
</organism>
<dbReference type="AlphaFoldDB" id="A0AAU9IQQ8"/>
<dbReference type="EMBL" id="CAJZBQ010000015">
    <property type="protein sequence ID" value="CAG9316056.1"/>
    <property type="molecule type" value="Genomic_DNA"/>
</dbReference>
<gene>
    <name evidence="1" type="ORF">BSTOLATCC_MIC15499</name>
</gene>
<dbReference type="Proteomes" id="UP001162131">
    <property type="component" value="Unassembled WGS sequence"/>
</dbReference>
<name>A0AAU9IQQ8_9CILI</name>
<reference evidence="1" key="1">
    <citation type="submission" date="2021-09" db="EMBL/GenBank/DDBJ databases">
        <authorList>
            <consortium name="AG Swart"/>
            <person name="Singh M."/>
            <person name="Singh A."/>
            <person name="Seah K."/>
            <person name="Emmerich C."/>
        </authorList>
    </citation>
    <scope>NUCLEOTIDE SEQUENCE</scope>
    <source>
        <strain evidence="1">ATCC30299</strain>
    </source>
</reference>
<comment type="caution">
    <text evidence="1">The sequence shown here is derived from an EMBL/GenBank/DDBJ whole genome shotgun (WGS) entry which is preliminary data.</text>
</comment>